<accession>A0A5E4WU29</accession>
<protein>
    <submittedName>
        <fullName evidence="2">Uncharacterized protein</fullName>
    </submittedName>
</protein>
<keyword evidence="1" id="KW-1133">Transmembrane helix</keyword>
<keyword evidence="3" id="KW-1185">Reference proteome</keyword>
<feature type="transmembrane region" description="Helical" evidence="1">
    <location>
        <begin position="32"/>
        <end position="55"/>
    </location>
</feature>
<feature type="transmembrane region" description="Helical" evidence="1">
    <location>
        <begin position="160"/>
        <end position="180"/>
    </location>
</feature>
<dbReference type="AlphaFoldDB" id="A0A5E4WU29"/>
<feature type="transmembrane region" description="Helical" evidence="1">
    <location>
        <begin position="62"/>
        <end position="80"/>
    </location>
</feature>
<feature type="transmembrane region" description="Helical" evidence="1">
    <location>
        <begin position="86"/>
        <end position="104"/>
    </location>
</feature>
<name>A0A5E4WU29_9BURK</name>
<evidence type="ECO:0000256" key="1">
    <source>
        <dbReference type="SAM" id="Phobius"/>
    </source>
</evidence>
<dbReference type="Proteomes" id="UP000366945">
    <property type="component" value="Unassembled WGS sequence"/>
</dbReference>
<feature type="transmembrane region" description="Helical" evidence="1">
    <location>
        <begin position="192"/>
        <end position="212"/>
    </location>
</feature>
<evidence type="ECO:0000313" key="2">
    <source>
        <dbReference type="EMBL" id="VVE27773.1"/>
    </source>
</evidence>
<feature type="transmembrane region" description="Helical" evidence="1">
    <location>
        <begin position="124"/>
        <end position="145"/>
    </location>
</feature>
<dbReference type="EMBL" id="CABPSK010000003">
    <property type="protein sequence ID" value="VVE27773.1"/>
    <property type="molecule type" value="Genomic_DNA"/>
</dbReference>
<feature type="transmembrane region" description="Helical" evidence="1">
    <location>
        <begin position="227"/>
        <end position="245"/>
    </location>
</feature>
<sequence length="252" mass="27484">MFYAMSTLVAFYWVYASQQSRGAPLTPGSTLSIGWQWVMTGLGGVVSAICAVALLRRLSWGRTVLIAQFLLSNVAGLFLYEGSVVFQLFGALVSAVPLMILFRAPIVRATDNRRRSVEENIQRAVGLGFFGFATLLLYVTIGALFNGTSPTMSSVAMTSGQALVNLGAALLIMWIGGVIWQEKRSAQHVAGLLLVALASFEVLQCVMSYVYVRVQYPQARGLFHWDATLQVLLILSIVGFALLGLSRKHQRS</sequence>
<reference evidence="2 3" key="1">
    <citation type="submission" date="2019-08" db="EMBL/GenBank/DDBJ databases">
        <authorList>
            <person name="Peeters C."/>
        </authorList>
    </citation>
    <scope>NUCLEOTIDE SEQUENCE [LARGE SCALE GENOMIC DNA]</scope>
    <source>
        <strain evidence="2 3">LMG 31114</strain>
    </source>
</reference>
<gene>
    <name evidence="2" type="ORF">PPN31114_03490</name>
</gene>
<organism evidence="2 3">
    <name type="scientific">Pandoraea pneumonica</name>
    <dbReference type="NCBI Taxonomy" id="2508299"/>
    <lineage>
        <taxon>Bacteria</taxon>
        <taxon>Pseudomonadati</taxon>
        <taxon>Pseudomonadota</taxon>
        <taxon>Betaproteobacteria</taxon>
        <taxon>Burkholderiales</taxon>
        <taxon>Burkholderiaceae</taxon>
        <taxon>Pandoraea</taxon>
    </lineage>
</organism>
<keyword evidence="1" id="KW-0472">Membrane</keyword>
<proteinExistence type="predicted"/>
<keyword evidence="1" id="KW-0812">Transmembrane</keyword>
<evidence type="ECO:0000313" key="3">
    <source>
        <dbReference type="Proteomes" id="UP000366945"/>
    </source>
</evidence>